<feature type="compositionally biased region" description="Basic and acidic residues" evidence="8">
    <location>
        <begin position="94"/>
        <end position="112"/>
    </location>
</feature>
<dbReference type="InterPro" id="IPR014729">
    <property type="entry name" value="Rossmann-like_a/b/a_fold"/>
</dbReference>
<comment type="cofactor">
    <cofactor evidence="1">
        <name>(6R)-5,10-methylene-5,6,7,8-tetrahydrofolate</name>
        <dbReference type="ChEBI" id="CHEBI:15636"/>
    </cofactor>
</comment>
<evidence type="ECO:0000256" key="3">
    <source>
        <dbReference type="ARBA" id="ARBA00022630"/>
    </source>
</evidence>
<protein>
    <recommendedName>
        <fullName evidence="9">Photolyase/cryptochrome alpha/beta domain-containing protein</fullName>
    </recommendedName>
</protein>
<evidence type="ECO:0000256" key="4">
    <source>
        <dbReference type="ARBA" id="ARBA00022827"/>
    </source>
</evidence>
<feature type="domain" description="Photolyase/cryptochrome alpha/beta" evidence="9">
    <location>
        <begin position="170"/>
        <end position="308"/>
    </location>
</feature>
<dbReference type="OrthoDB" id="435881at2759"/>
<dbReference type="InterPro" id="IPR005101">
    <property type="entry name" value="Cryptochr/Photolyase_FAD-bd"/>
</dbReference>
<evidence type="ECO:0000313" key="11">
    <source>
        <dbReference type="Proteomes" id="UP000279259"/>
    </source>
</evidence>
<dbReference type="Gene3D" id="3.40.50.620">
    <property type="entry name" value="HUPs"/>
    <property type="match status" value="1"/>
</dbReference>
<dbReference type="PANTHER" id="PTHR11455:SF18">
    <property type="entry name" value="SI:CH1073-390K14.1"/>
    <property type="match status" value="1"/>
</dbReference>
<dbReference type="GO" id="GO:0043153">
    <property type="term" value="P:entrainment of circadian clock by photoperiod"/>
    <property type="evidence" value="ECO:0007669"/>
    <property type="project" value="TreeGrafter"/>
</dbReference>
<evidence type="ECO:0000256" key="5">
    <source>
        <dbReference type="ARBA" id="ARBA00022991"/>
    </source>
</evidence>
<sequence length="675" mass="76629">MSTRHRLLSALFSRRAQPMPQLTLFADPASKSLSLSPEKAKAKTARSSSSRAAAYTKRDPDPNLWELHHHQEDMAAASKSRVKAKVEEVEEDNEHTKGDRAKGHPGKRRAESPEGGGVAGKEAKRHKNAYEIKGKVATAEVAAKVDEDPPLNQLTRLLDEKKNSVDKGESVVYWMRMDDMRIEDNTALSQASDRARELGVPLVALFVISPGDYRMHDRSTRRIDFMLRNLRHLKPKLDHLNIPLHVVSFDKRLSIPRKLVTEVFPHLKTTHVFVNIEYEVDELRRDIATVKLGRANGIDVVCLHDRLVVPPGRSRVRRGNRCRCSVHGRGVGTVINGIRGVVLMRFRSRNDPSIRNDTHFGKLFDATPIPDQVEGFECADRDQIAEVWPEGTEAAKELQLVSPLSDGAEHDDKNSRVQQYQTGRNLVDGDNSSKLSPYLASGVISARMVLAEARKLNKKGKLESGRDTGLGMWVQEVSWRDFYNHVMSTWPRVSMGRPFLEKFADVQWEVDEDHLNAWKEGRTGFPIVDAAMRACNKRGWMENRVRMVAASFLVKSLMLDWRLGEKHFMENFIDGDLAANNGGWQWTASTGTDPQPYFRIFNTLTQSEKCDPNGDYIRYWVPELKHLKGKAVHDPFHNMPSNEFKKLGYPAPIVDHKQSRERALFRYKNVGEKEA</sequence>
<feature type="site" description="Electron transfer via tryptophanyl radical" evidence="7">
    <location>
        <position position="584"/>
    </location>
</feature>
<comment type="similarity">
    <text evidence="2">Belongs to the DNA photolyase class-1 family.</text>
</comment>
<feature type="binding site" evidence="6">
    <location>
        <begin position="432"/>
        <end position="436"/>
    </location>
    <ligand>
        <name>FAD</name>
        <dbReference type="ChEBI" id="CHEBI:57692"/>
    </ligand>
</feature>
<dbReference type="PROSITE" id="PS00691">
    <property type="entry name" value="DNA_PHOTOLYASES_1_2"/>
    <property type="match status" value="1"/>
</dbReference>
<feature type="region of interest" description="Disordered" evidence="8">
    <location>
        <begin position="26"/>
        <end position="126"/>
    </location>
</feature>
<gene>
    <name evidence="10" type="ORF">EHS25_003558</name>
</gene>
<dbReference type="GO" id="GO:0006139">
    <property type="term" value="P:nucleobase-containing compound metabolic process"/>
    <property type="evidence" value="ECO:0007669"/>
    <property type="project" value="UniProtKB-ARBA"/>
</dbReference>
<feature type="binding site" evidence="6">
    <location>
        <begin position="574"/>
        <end position="576"/>
    </location>
    <ligand>
        <name>FAD</name>
        <dbReference type="ChEBI" id="CHEBI:57692"/>
    </ligand>
</feature>
<dbReference type="InterPro" id="IPR036134">
    <property type="entry name" value="Crypto/Photolyase_FAD-like_sf"/>
</dbReference>
<dbReference type="Gene3D" id="1.25.40.80">
    <property type="match status" value="1"/>
</dbReference>
<comment type="cofactor">
    <cofactor evidence="6">
        <name>FAD</name>
        <dbReference type="ChEBI" id="CHEBI:57692"/>
    </cofactor>
    <text evidence="6">Binds 1 FAD per subunit.</text>
</comment>
<name>A0A427Y7L0_9TREE</name>
<feature type="compositionally biased region" description="Low complexity" evidence="8">
    <location>
        <begin position="45"/>
        <end position="55"/>
    </location>
</feature>
<organism evidence="10 11">
    <name type="scientific">Saitozyma podzolica</name>
    <dbReference type="NCBI Taxonomy" id="1890683"/>
    <lineage>
        <taxon>Eukaryota</taxon>
        <taxon>Fungi</taxon>
        <taxon>Dikarya</taxon>
        <taxon>Basidiomycota</taxon>
        <taxon>Agaricomycotina</taxon>
        <taxon>Tremellomycetes</taxon>
        <taxon>Tremellales</taxon>
        <taxon>Trimorphomycetaceae</taxon>
        <taxon>Saitozyma</taxon>
    </lineage>
</organism>
<dbReference type="GO" id="GO:0005737">
    <property type="term" value="C:cytoplasm"/>
    <property type="evidence" value="ECO:0007669"/>
    <property type="project" value="TreeGrafter"/>
</dbReference>
<dbReference type="Pfam" id="PF03441">
    <property type="entry name" value="FAD_binding_7"/>
    <property type="match status" value="1"/>
</dbReference>
<keyword evidence="4 6" id="KW-0274">FAD</keyword>
<dbReference type="Proteomes" id="UP000279259">
    <property type="component" value="Unassembled WGS sequence"/>
</dbReference>
<dbReference type="GO" id="GO:0006950">
    <property type="term" value="P:response to stress"/>
    <property type="evidence" value="ECO:0007669"/>
    <property type="project" value="UniProtKB-ARBA"/>
</dbReference>
<dbReference type="Gene3D" id="1.10.579.10">
    <property type="entry name" value="DNA Cyclobutane Dipyrimidine Photolyase, subunit A, domain 3"/>
    <property type="match status" value="1"/>
</dbReference>
<dbReference type="GO" id="GO:0071949">
    <property type="term" value="F:FAD binding"/>
    <property type="evidence" value="ECO:0007669"/>
    <property type="project" value="TreeGrafter"/>
</dbReference>
<feature type="binding site" evidence="6">
    <location>
        <begin position="476"/>
        <end position="483"/>
    </location>
    <ligand>
        <name>FAD</name>
        <dbReference type="ChEBI" id="CHEBI:57692"/>
    </ligand>
</feature>
<feature type="binding site" evidence="6">
    <location>
        <position position="473"/>
    </location>
    <ligand>
        <name>FAD</name>
        <dbReference type="ChEBI" id="CHEBI:57692"/>
    </ligand>
</feature>
<dbReference type="InterPro" id="IPR036155">
    <property type="entry name" value="Crypto/Photolyase_N_sf"/>
</dbReference>
<keyword evidence="11" id="KW-1185">Reference proteome</keyword>
<proteinExistence type="inferred from homology"/>
<dbReference type="SUPFAM" id="SSF48173">
    <property type="entry name" value="Cryptochrome/photolyase FAD-binding domain"/>
    <property type="match status" value="1"/>
</dbReference>
<dbReference type="PROSITE" id="PS51645">
    <property type="entry name" value="PHR_CRY_ALPHA_BETA"/>
    <property type="match status" value="1"/>
</dbReference>
<feature type="binding site" evidence="6">
    <location>
        <position position="420"/>
    </location>
    <ligand>
        <name>FAD</name>
        <dbReference type="ChEBI" id="CHEBI:57692"/>
    </ligand>
</feature>
<dbReference type="InterPro" id="IPR018394">
    <property type="entry name" value="DNA_photolyase_1_CS_C"/>
</dbReference>
<dbReference type="GO" id="GO:0003677">
    <property type="term" value="F:DNA binding"/>
    <property type="evidence" value="ECO:0007669"/>
    <property type="project" value="TreeGrafter"/>
</dbReference>
<evidence type="ECO:0000256" key="2">
    <source>
        <dbReference type="ARBA" id="ARBA00005862"/>
    </source>
</evidence>
<dbReference type="GO" id="GO:0005634">
    <property type="term" value="C:nucleus"/>
    <property type="evidence" value="ECO:0007669"/>
    <property type="project" value="TreeGrafter"/>
</dbReference>
<evidence type="ECO:0000256" key="7">
    <source>
        <dbReference type="PIRSR" id="PIRSR602081-2"/>
    </source>
</evidence>
<dbReference type="PRINTS" id="PR00147">
    <property type="entry name" value="DNAPHOTLYASE"/>
</dbReference>
<dbReference type="InterPro" id="IPR006050">
    <property type="entry name" value="DNA_photolyase_N"/>
</dbReference>
<evidence type="ECO:0000313" key="10">
    <source>
        <dbReference type="EMBL" id="RSH87069.1"/>
    </source>
</evidence>
<dbReference type="AlphaFoldDB" id="A0A427Y7L0"/>
<evidence type="ECO:0000256" key="1">
    <source>
        <dbReference type="ARBA" id="ARBA00001932"/>
    </source>
</evidence>
<feature type="site" description="Electron transfer via tryptophanyl radical" evidence="7">
    <location>
        <position position="561"/>
    </location>
</feature>
<feature type="compositionally biased region" description="Basic and acidic residues" evidence="8">
    <location>
        <begin position="56"/>
        <end position="73"/>
    </location>
</feature>
<keyword evidence="3 6" id="KW-0285">Flavoprotein</keyword>
<feature type="site" description="Electron transfer via tryptophanyl radical" evidence="7">
    <location>
        <position position="508"/>
    </location>
</feature>
<dbReference type="PANTHER" id="PTHR11455">
    <property type="entry name" value="CRYPTOCHROME"/>
    <property type="match status" value="1"/>
</dbReference>
<dbReference type="EMBL" id="RSCD01000018">
    <property type="protein sequence ID" value="RSH87069.1"/>
    <property type="molecule type" value="Genomic_DNA"/>
</dbReference>
<dbReference type="Pfam" id="PF00875">
    <property type="entry name" value="DNA_photolyase"/>
    <property type="match status" value="1"/>
</dbReference>
<dbReference type="STRING" id="1890683.A0A427Y7L0"/>
<comment type="caution">
    <text evidence="10">The sequence shown here is derived from an EMBL/GenBank/DDBJ whole genome shotgun (WGS) entry which is preliminary data.</text>
</comment>
<dbReference type="GO" id="GO:0032922">
    <property type="term" value="P:circadian regulation of gene expression"/>
    <property type="evidence" value="ECO:0007669"/>
    <property type="project" value="TreeGrafter"/>
</dbReference>
<dbReference type="InterPro" id="IPR002081">
    <property type="entry name" value="Cryptochrome/DNA_photolyase_1"/>
</dbReference>
<evidence type="ECO:0000256" key="8">
    <source>
        <dbReference type="SAM" id="MobiDB-lite"/>
    </source>
</evidence>
<dbReference type="SUPFAM" id="SSF52425">
    <property type="entry name" value="Cryptochrome/photolyase, N-terminal domain"/>
    <property type="match status" value="1"/>
</dbReference>
<evidence type="ECO:0000256" key="6">
    <source>
        <dbReference type="PIRSR" id="PIRSR602081-1"/>
    </source>
</evidence>
<dbReference type="GO" id="GO:0003904">
    <property type="term" value="F:deoxyribodipyrimidine photo-lyase activity"/>
    <property type="evidence" value="ECO:0007669"/>
    <property type="project" value="TreeGrafter"/>
</dbReference>
<keyword evidence="5" id="KW-0157">Chromophore</keyword>
<accession>A0A427Y7L0</accession>
<dbReference type="FunFam" id="1.10.579.10:FF:000003">
    <property type="entry name" value="Deoxyribodipyrimidine photo-lyase"/>
    <property type="match status" value="1"/>
</dbReference>
<evidence type="ECO:0000259" key="9">
    <source>
        <dbReference type="PROSITE" id="PS51645"/>
    </source>
</evidence>
<reference evidence="10 11" key="1">
    <citation type="submission" date="2018-11" db="EMBL/GenBank/DDBJ databases">
        <title>Genome sequence of Saitozyma podzolica DSM 27192.</title>
        <authorList>
            <person name="Aliyu H."/>
            <person name="Gorte O."/>
            <person name="Ochsenreither K."/>
        </authorList>
    </citation>
    <scope>NUCLEOTIDE SEQUENCE [LARGE SCALE GENOMIC DNA]</scope>
    <source>
        <strain evidence="10 11">DSM 27192</strain>
    </source>
</reference>